<dbReference type="InterPro" id="IPR013785">
    <property type="entry name" value="Aldolase_TIM"/>
</dbReference>
<evidence type="ECO:0000313" key="13">
    <source>
        <dbReference type="EMBL" id="WXB75808.1"/>
    </source>
</evidence>
<dbReference type="InterPro" id="IPR037128">
    <property type="entry name" value="Quinolinate_PRibosylTase_N_sf"/>
</dbReference>
<dbReference type="Gene3D" id="3.20.20.70">
    <property type="entry name" value="Aldolase class I"/>
    <property type="match status" value="1"/>
</dbReference>
<evidence type="ECO:0000256" key="9">
    <source>
        <dbReference type="ARBA" id="ARBA00047445"/>
    </source>
</evidence>
<organism evidence="13 14">
    <name type="scientific">Janibacter alittae</name>
    <dbReference type="NCBI Taxonomy" id="3115209"/>
    <lineage>
        <taxon>Bacteria</taxon>
        <taxon>Bacillati</taxon>
        <taxon>Actinomycetota</taxon>
        <taxon>Actinomycetes</taxon>
        <taxon>Micrococcales</taxon>
        <taxon>Intrasporangiaceae</taxon>
        <taxon>Janibacter</taxon>
    </lineage>
</organism>
<dbReference type="GO" id="GO:0004514">
    <property type="term" value="F:nicotinate-nucleotide diphosphorylase (carboxylating) activity"/>
    <property type="evidence" value="ECO:0007669"/>
    <property type="project" value="UniProtKB-EC"/>
</dbReference>
<dbReference type="PANTHER" id="PTHR32179:SF3">
    <property type="entry name" value="NICOTINATE-NUCLEOTIDE PYROPHOSPHORYLASE [CARBOXYLATING]"/>
    <property type="match status" value="1"/>
</dbReference>
<dbReference type="Gene3D" id="3.90.1170.20">
    <property type="entry name" value="Quinolinate phosphoribosyl transferase, N-terminal domain"/>
    <property type="match status" value="1"/>
</dbReference>
<dbReference type="Proteomes" id="UP001382727">
    <property type="component" value="Chromosome"/>
</dbReference>
<protein>
    <recommendedName>
        <fullName evidence="4">nicotinate-nucleotide diphosphorylase (carboxylating)</fullName>
        <ecNumber evidence="4">2.4.2.19</ecNumber>
    </recommendedName>
    <alternativeName>
        <fullName evidence="8">Quinolinate phosphoribosyltransferase [decarboxylating]</fullName>
    </alternativeName>
</protein>
<dbReference type="SUPFAM" id="SSF54675">
    <property type="entry name" value="Nicotinate/Quinolinate PRTase N-terminal domain-like"/>
    <property type="match status" value="1"/>
</dbReference>
<sequence>MTDPDFPIEAAQRLVTTALAEDLGPDGLDVTSSATIPLDQVTTGHVVAREPGVLAGGPVIALVLDGVASLTSGTPPSLEVRITDGARLGVGDVIALLRGSTQQVLMAERTLLNVMSRLTGIASHTRRWADALAGTGCTVLDTRKTTPGLRELEKYAVRAGGGTNKRMGLYDVAMVKDNHVVAAGGVAPAYTAIRERYPDVTIEVEVESTEQALEALAAGARFLMCDNMSVDLLRATVVAAREWVAGRGESVEIEATGGLTLDDAAEYGATGIDYLSVGGLTHSSPIVDLALDLV</sequence>
<evidence type="ECO:0000259" key="11">
    <source>
        <dbReference type="Pfam" id="PF01729"/>
    </source>
</evidence>
<feature type="domain" description="Quinolinate phosphoribosyl transferase N-terminal" evidence="12">
    <location>
        <begin position="29"/>
        <end position="118"/>
    </location>
</feature>
<dbReference type="InterPro" id="IPR002638">
    <property type="entry name" value="Quinolinate_PRibosylTrfase_C"/>
</dbReference>
<evidence type="ECO:0000256" key="5">
    <source>
        <dbReference type="ARBA" id="ARBA00022642"/>
    </source>
</evidence>
<dbReference type="InterPro" id="IPR022412">
    <property type="entry name" value="Quinolinate_PRibosylTrfase_N"/>
</dbReference>
<evidence type="ECO:0000256" key="8">
    <source>
        <dbReference type="ARBA" id="ARBA00033102"/>
    </source>
</evidence>
<reference evidence="13 14" key="1">
    <citation type="submission" date="2024-02" db="EMBL/GenBank/DDBJ databases">
        <title>Janibacter sp. nov., isolated from gut of marine sandworm.</title>
        <authorList>
            <person name="Kim B."/>
            <person name="Jun M.O."/>
            <person name="Shin N.-R."/>
        </authorList>
    </citation>
    <scope>NUCLEOTIDE SEQUENCE [LARGE SCALE GENOMIC DNA]</scope>
    <source>
        <strain evidence="13 14">A1S7</strain>
    </source>
</reference>
<evidence type="ECO:0000313" key="14">
    <source>
        <dbReference type="Proteomes" id="UP001382727"/>
    </source>
</evidence>
<keyword evidence="6 10" id="KW-0328">Glycosyltransferase</keyword>
<comment type="function">
    <text evidence="1">Involved in the catabolism of quinolinic acid (QA).</text>
</comment>
<dbReference type="RefSeq" id="WP_338748579.1">
    <property type="nucleotide sequence ID" value="NZ_CP144913.1"/>
</dbReference>
<proteinExistence type="inferred from homology"/>
<evidence type="ECO:0000259" key="12">
    <source>
        <dbReference type="Pfam" id="PF02749"/>
    </source>
</evidence>
<evidence type="ECO:0000256" key="10">
    <source>
        <dbReference type="PIRNR" id="PIRNR006250"/>
    </source>
</evidence>
<dbReference type="InterPro" id="IPR027277">
    <property type="entry name" value="NadC/ModD"/>
</dbReference>
<dbReference type="PANTHER" id="PTHR32179">
    <property type="entry name" value="NICOTINATE-NUCLEOTIDE PYROPHOSPHORYLASE [CARBOXYLATING]"/>
    <property type="match status" value="1"/>
</dbReference>
<dbReference type="EC" id="2.4.2.19" evidence="4"/>
<accession>A0ABZ2MFK8</accession>
<name>A0ABZ2MFK8_9MICO</name>
<evidence type="ECO:0000256" key="4">
    <source>
        <dbReference type="ARBA" id="ARBA00011944"/>
    </source>
</evidence>
<dbReference type="InterPro" id="IPR036068">
    <property type="entry name" value="Nicotinate_pribotase-like_C"/>
</dbReference>
<dbReference type="SUPFAM" id="SSF51690">
    <property type="entry name" value="Nicotinate/Quinolinate PRTase C-terminal domain-like"/>
    <property type="match status" value="1"/>
</dbReference>
<dbReference type="NCBIfam" id="TIGR00078">
    <property type="entry name" value="nadC"/>
    <property type="match status" value="1"/>
</dbReference>
<comment type="catalytic activity">
    <reaction evidence="9">
        <text>nicotinate beta-D-ribonucleotide + CO2 + diphosphate = quinolinate + 5-phospho-alpha-D-ribose 1-diphosphate + 2 H(+)</text>
        <dbReference type="Rhea" id="RHEA:12733"/>
        <dbReference type="ChEBI" id="CHEBI:15378"/>
        <dbReference type="ChEBI" id="CHEBI:16526"/>
        <dbReference type="ChEBI" id="CHEBI:29959"/>
        <dbReference type="ChEBI" id="CHEBI:33019"/>
        <dbReference type="ChEBI" id="CHEBI:57502"/>
        <dbReference type="ChEBI" id="CHEBI:58017"/>
        <dbReference type="EC" id="2.4.2.19"/>
    </reaction>
</comment>
<gene>
    <name evidence="13" type="primary">nadC</name>
    <name evidence="13" type="ORF">V1351_12740</name>
</gene>
<comment type="similarity">
    <text evidence="3 10">Belongs to the NadC/ModD family.</text>
</comment>
<evidence type="ECO:0000256" key="6">
    <source>
        <dbReference type="ARBA" id="ARBA00022676"/>
    </source>
</evidence>
<dbReference type="InterPro" id="IPR004393">
    <property type="entry name" value="NadC"/>
</dbReference>
<comment type="pathway">
    <text evidence="2">Cofactor biosynthesis; NAD(+) biosynthesis; nicotinate D-ribonucleotide from quinolinate: step 1/1.</text>
</comment>
<evidence type="ECO:0000256" key="2">
    <source>
        <dbReference type="ARBA" id="ARBA00004893"/>
    </source>
</evidence>
<evidence type="ECO:0000256" key="7">
    <source>
        <dbReference type="ARBA" id="ARBA00022679"/>
    </source>
</evidence>
<keyword evidence="14" id="KW-1185">Reference proteome</keyword>
<feature type="domain" description="Quinolinate phosphoribosyl transferase C-terminal" evidence="11">
    <location>
        <begin position="121"/>
        <end position="292"/>
    </location>
</feature>
<keyword evidence="5" id="KW-0662">Pyridine nucleotide biosynthesis</keyword>
<evidence type="ECO:0000256" key="1">
    <source>
        <dbReference type="ARBA" id="ARBA00003237"/>
    </source>
</evidence>
<dbReference type="PIRSF" id="PIRSF006250">
    <property type="entry name" value="NadC_ModD"/>
    <property type="match status" value="1"/>
</dbReference>
<dbReference type="Pfam" id="PF01729">
    <property type="entry name" value="QRPTase_C"/>
    <property type="match status" value="1"/>
</dbReference>
<evidence type="ECO:0000256" key="3">
    <source>
        <dbReference type="ARBA" id="ARBA00009400"/>
    </source>
</evidence>
<dbReference type="Pfam" id="PF02749">
    <property type="entry name" value="QRPTase_N"/>
    <property type="match status" value="1"/>
</dbReference>
<keyword evidence="7 10" id="KW-0808">Transferase</keyword>
<dbReference type="EMBL" id="CP144913">
    <property type="protein sequence ID" value="WXB75808.1"/>
    <property type="molecule type" value="Genomic_DNA"/>
</dbReference>
<dbReference type="CDD" id="cd01572">
    <property type="entry name" value="QPRTase"/>
    <property type="match status" value="1"/>
</dbReference>